<dbReference type="PROSITE" id="PS51819">
    <property type="entry name" value="VOC"/>
    <property type="match status" value="1"/>
</dbReference>
<feature type="domain" description="VOC" evidence="1">
    <location>
        <begin position="1"/>
        <end position="128"/>
    </location>
</feature>
<dbReference type="PANTHER" id="PTHR35006:SF1">
    <property type="entry name" value="BLL2941 PROTEIN"/>
    <property type="match status" value="1"/>
</dbReference>
<organism evidence="2 3">
    <name type="scientific">Parapontixanthobacter aurantiacus</name>
    <dbReference type="NCBI Taxonomy" id="1463599"/>
    <lineage>
        <taxon>Bacteria</taxon>
        <taxon>Pseudomonadati</taxon>
        <taxon>Pseudomonadota</taxon>
        <taxon>Alphaproteobacteria</taxon>
        <taxon>Sphingomonadales</taxon>
        <taxon>Erythrobacteraceae</taxon>
        <taxon>Parapontixanthobacter</taxon>
    </lineage>
</organism>
<dbReference type="InterPro" id="IPR004360">
    <property type="entry name" value="Glyas_Fos-R_dOase_dom"/>
</dbReference>
<dbReference type="RefSeq" id="WP_160682703.1">
    <property type="nucleotide sequence ID" value="NZ_WTYW01000002.1"/>
</dbReference>
<evidence type="ECO:0000313" key="3">
    <source>
        <dbReference type="Proteomes" id="UP000433104"/>
    </source>
</evidence>
<name>A0A844ZGK8_9SPHN</name>
<evidence type="ECO:0000259" key="1">
    <source>
        <dbReference type="PROSITE" id="PS51819"/>
    </source>
</evidence>
<gene>
    <name evidence="2" type="ORF">GRI38_08775</name>
</gene>
<dbReference type="InterPro" id="IPR029068">
    <property type="entry name" value="Glyas_Bleomycin-R_OHBP_Dase"/>
</dbReference>
<dbReference type="EMBL" id="WTYW01000002">
    <property type="protein sequence ID" value="MXO86120.1"/>
    <property type="molecule type" value="Genomic_DNA"/>
</dbReference>
<dbReference type="Pfam" id="PF00903">
    <property type="entry name" value="Glyoxalase"/>
    <property type="match status" value="1"/>
</dbReference>
<dbReference type="CDD" id="cd07262">
    <property type="entry name" value="VOC_like"/>
    <property type="match status" value="1"/>
</dbReference>
<keyword evidence="3" id="KW-1185">Reference proteome</keyword>
<reference evidence="2 3" key="1">
    <citation type="submission" date="2019-12" db="EMBL/GenBank/DDBJ databases">
        <title>Genomic-based taxomic classification of the family Erythrobacteraceae.</title>
        <authorList>
            <person name="Xu L."/>
        </authorList>
    </citation>
    <scope>NUCLEOTIDE SEQUENCE [LARGE SCALE GENOMIC DNA]</scope>
    <source>
        <strain evidence="2 3">MCCC 1A09962</strain>
    </source>
</reference>
<dbReference type="InterPro" id="IPR037523">
    <property type="entry name" value="VOC_core"/>
</dbReference>
<protein>
    <submittedName>
        <fullName evidence="2">VOC family protein</fullName>
    </submittedName>
</protein>
<evidence type="ECO:0000313" key="2">
    <source>
        <dbReference type="EMBL" id="MXO86120.1"/>
    </source>
</evidence>
<dbReference type="Proteomes" id="UP000433104">
    <property type="component" value="Unassembled WGS sequence"/>
</dbReference>
<dbReference type="SUPFAM" id="SSF54593">
    <property type="entry name" value="Glyoxalase/Bleomycin resistance protein/Dihydroxybiphenyl dioxygenase"/>
    <property type="match status" value="1"/>
</dbReference>
<dbReference type="PANTHER" id="PTHR35006">
    <property type="entry name" value="GLYOXALASE FAMILY PROTEIN (AFU_ORTHOLOGUE AFUA_5G14830)"/>
    <property type="match status" value="1"/>
</dbReference>
<dbReference type="Gene3D" id="3.10.180.10">
    <property type="entry name" value="2,3-Dihydroxybiphenyl 1,2-Dioxygenase, domain 1"/>
    <property type="match status" value="1"/>
</dbReference>
<dbReference type="OrthoDB" id="9807407at2"/>
<sequence>MFNHIMIGTNDIDKAKAFYEAVLKVIGGGKAIDNTTADGTKRVFFMHGGNTLALSQPIDGQAATCANGMTIGFKCDSPEQVKELHDVAVANGGTSIEDPPGLRETTMGPIHLSYFRDLDGHKICGIHRPG</sequence>
<comment type="caution">
    <text evidence="2">The sequence shown here is derived from an EMBL/GenBank/DDBJ whole genome shotgun (WGS) entry which is preliminary data.</text>
</comment>
<dbReference type="AlphaFoldDB" id="A0A844ZGK8"/>
<proteinExistence type="predicted"/>
<accession>A0A844ZGK8</accession>